<dbReference type="InterPro" id="IPR014825">
    <property type="entry name" value="DNA_alkylation"/>
</dbReference>
<protein>
    <submittedName>
        <fullName evidence="1">DNA alkylation repair protein</fullName>
    </submittedName>
</protein>
<keyword evidence="2" id="KW-1185">Reference proteome</keyword>
<dbReference type="Proteomes" id="UP001596047">
    <property type="component" value="Unassembled WGS sequence"/>
</dbReference>
<dbReference type="Pfam" id="PF08713">
    <property type="entry name" value="DNA_alkylation"/>
    <property type="match status" value="1"/>
</dbReference>
<dbReference type="SUPFAM" id="SSF48371">
    <property type="entry name" value="ARM repeat"/>
    <property type="match status" value="1"/>
</dbReference>
<evidence type="ECO:0000313" key="1">
    <source>
        <dbReference type="EMBL" id="MFC5651371.1"/>
    </source>
</evidence>
<comment type="caution">
    <text evidence="1">The sequence shown here is derived from an EMBL/GenBank/DDBJ whole genome shotgun (WGS) entry which is preliminary data.</text>
</comment>
<dbReference type="RefSeq" id="WP_379189982.1">
    <property type="nucleotide sequence ID" value="NZ_JBHSOW010000072.1"/>
</dbReference>
<evidence type="ECO:0000313" key="2">
    <source>
        <dbReference type="Proteomes" id="UP001596047"/>
    </source>
</evidence>
<name>A0ABW0W3Q4_9BACL</name>
<accession>A0ABW0W3Q4</accession>
<proteinExistence type="predicted"/>
<sequence>MAEPLKAMYNQSFITAFGALVQSGWAEFDAGRFVGLTLDKGWEQLELKGRMRRITESLGSTLPADYKEALGVLYAIDERCVGFPYLFFPDFVEVYGLGEWELSMHALERFTARSSAEFAIRPFILAQTDRTMARMLEWAASDNEHVRRLATEGCRPRLPWAPALPMFKRDPSAILPILEQLKCDPSLYVRKSVANNMNDIAKDHPDIVRDLAARWTGRHEWTDWIIRRGCRSLLKAADPSVMAFFGYEGDAAADSVEGAALVAREAEVSIGEKSELNYWISLRSEEPLRLRVELGVDYVKASGKASQKRFLLIDRTVAASQRIEGLKQLDWKDLTTRKHYPGVHQLHLLVNGQAVADTAVTLHAEAQGQVRRT</sequence>
<organism evidence="1 2">
    <name type="scientific">Paenibacillus solisilvae</name>
    <dbReference type="NCBI Taxonomy" id="2486751"/>
    <lineage>
        <taxon>Bacteria</taxon>
        <taxon>Bacillati</taxon>
        <taxon>Bacillota</taxon>
        <taxon>Bacilli</taxon>
        <taxon>Bacillales</taxon>
        <taxon>Paenibacillaceae</taxon>
        <taxon>Paenibacillus</taxon>
    </lineage>
</organism>
<reference evidence="2" key="1">
    <citation type="journal article" date="2019" name="Int. J. Syst. Evol. Microbiol.">
        <title>The Global Catalogue of Microorganisms (GCM) 10K type strain sequencing project: providing services to taxonomists for standard genome sequencing and annotation.</title>
        <authorList>
            <consortium name="The Broad Institute Genomics Platform"/>
            <consortium name="The Broad Institute Genome Sequencing Center for Infectious Disease"/>
            <person name="Wu L."/>
            <person name="Ma J."/>
        </authorList>
    </citation>
    <scope>NUCLEOTIDE SEQUENCE [LARGE SCALE GENOMIC DNA]</scope>
    <source>
        <strain evidence="2">CGMCC 1.3240</strain>
    </source>
</reference>
<dbReference type="EMBL" id="JBHSOW010000072">
    <property type="protein sequence ID" value="MFC5651371.1"/>
    <property type="molecule type" value="Genomic_DNA"/>
</dbReference>
<gene>
    <name evidence="1" type="ORF">ACFPYJ_20100</name>
</gene>
<dbReference type="Gene3D" id="1.25.40.290">
    <property type="entry name" value="ARM repeat domains"/>
    <property type="match status" value="1"/>
</dbReference>
<dbReference type="InterPro" id="IPR016024">
    <property type="entry name" value="ARM-type_fold"/>
</dbReference>